<evidence type="ECO:0000313" key="21">
    <source>
        <dbReference type="EMBL" id="CAE54159.1"/>
    </source>
</evidence>
<dbReference type="EMBL" id="AJ605867">
    <property type="protein sequence ID" value="CAE54177.1"/>
    <property type="molecule type" value="Genomic_DNA"/>
</dbReference>
<evidence type="ECO:0000313" key="27">
    <source>
        <dbReference type="EMBL" id="CAE54177.1"/>
    </source>
</evidence>
<dbReference type="EMBL" id="AJ605853">
    <property type="protein sequence ID" value="CAE54163.1"/>
    <property type="molecule type" value="Genomic_DNA"/>
</dbReference>
<protein>
    <submittedName>
        <fullName evidence="4">Thioredoxin-1</fullName>
    </submittedName>
</protein>
<evidence type="ECO:0000313" key="24">
    <source>
        <dbReference type="EMBL" id="CAE54162.1"/>
    </source>
</evidence>
<dbReference type="InterPro" id="IPR036249">
    <property type="entry name" value="Thioredoxin-like_sf"/>
</dbReference>
<evidence type="ECO:0000313" key="11">
    <source>
        <dbReference type="EMBL" id="CAE54139.1"/>
    </source>
</evidence>
<evidence type="ECO:0000256" key="1">
    <source>
        <dbReference type="ARBA" id="ARBA00023157"/>
    </source>
</evidence>
<evidence type="ECO:0000313" key="25">
    <source>
        <dbReference type="EMBL" id="CAE54163.1"/>
    </source>
</evidence>
<evidence type="ECO:0000313" key="10">
    <source>
        <dbReference type="EMBL" id="CAE54138.1"/>
    </source>
</evidence>
<evidence type="ECO:0000313" key="22">
    <source>
        <dbReference type="EMBL" id="CAE54160.1"/>
    </source>
</evidence>
<dbReference type="EMBL" id="AJ605869">
    <property type="protein sequence ID" value="CAE54179.1"/>
    <property type="molecule type" value="Genomic_DNA"/>
</dbReference>
<dbReference type="EMBL" id="AJ605823">
    <property type="protein sequence ID" value="CAE54133.1"/>
    <property type="molecule type" value="Genomic_DNA"/>
</dbReference>
<evidence type="ECO:0000313" key="26">
    <source>
        <dbReference type="EMBL" id="CAE54164.1"/>
    </source>
</evidence>
<dbReference type="EMBL" id="AJ605852">
    <property type="protein sequence ID" value="CAE54162.1"/>
    <property type="molecule type" value="Genomic_DNA"/>
</dbReference>
<dbReference type="AlphaFoldDB" id="Q685X9"/>
<dbReference type="EMBL" id="AJ605854">
    <property type="protein sequence ID" value="CAE54164.1"/>
    <property type="molecule type" value="Genomic_DNA"/>
</dbReference>
<proteinExistence type="predicted"/>
<dbReference type="EMBL" id="AJ605825">
    <property type="protein sequence ID" value="CAE54135.1"/>
    <property type="molecule type" value="Genomic_DNA"/>
</dbReference>
<keyword evidence="1" id="KW-1015">Disulfide bond</keyword>
<accession>Q685X9</accession>
<dbReference type="EMBL" id="AJ605848">
    <property type="protein sequence ID" value="CAE54158.1"/>
    <property type="molecule type" value="Genomic_DNA"/>
</dbReference>
<evidence type="ECO:0000313" key="30">
    <source>
        <dbReference type="EMBL" id="CAE54181.1"/>
    </source>
</evidence>
<dbReference type="PROSITE" id="PS51352">
    <property type="entry name" value="THIOREDOXIN_2"/>
    <property type="match status" value="1"/>
</dbReference>
<evidence type="ECO:0000313" key="3">
    <source>
        <dbReference type="EMBL" id="CAE54127.1"/>
    </source>
</evidence>
<evidence type="ECO:0000313" key="16">
    <source>
        <dbReference type="EMBL" id="CAE54148.1"/>
    </source>
</evidence>
<evidence type="ECO:0000313" key="20">
    <source>
        <dbReference type="EMBL" id="CAE54158.1"/>
    </source>
</evidence>
<dbReference type="EMBL" id="AJ605830">
    <property type="protein sequence ID" value="CAE54140.1"/>
    <property type="molecule type" value="Genomic_DNA"/>
</dbReference>
<dbReference type="EMBL" id="AJ605818">
    <property type="protein sequence ID" value="CAE54128.1"/>
    <property type="molecule type" value="Genomic_DNA"/>
</dbReference>
<evidence type="ECO:0000313" key="5">
    <source>
        <dbReference type="EMBL" id="CAE54130.1"/>
    </source>
</evidence>
<dbReference type="EMBL" id="AJ605821">
    <property type="protein sequence ID" value="CAE54131.1"/>
    <property type="molecule type" value="Genomic_DNA"/>
</dbReference>
<dbReference type="EMBL" id="AJ605837">
    <property type="protein sequence ID" value="CAE54147.1"/>
    <property type="molecule type" value="Genomic_DNA"/>
</dbReference>
<evidence type="ECO:0000313" key="12">
    <source>
        <dbReference type="EMBL" id="CAE54140.1"/>
    </source>
</evidence>
<dbReference type="NCBIfam" id="TIGR01068">
    <property type="entry name" value="thioredoxin"/>
    <property type="match status" value="1"/>
</dbReference>
<dbReference type="EMBL" id="AJ605870">
    <property type="protein sequence ID" value="CAE54180.1"/>
    <property type="molecule type" value="Genomic_DNA"/>
</dbReference>
<dbReference type="EMBL" id="AJ605851">
    <property type="protein sequence ID" value="CAE54161.1"/>
    <property type="molecule type" value="Genomic_DNA"/>
</dbReference>
<dbReference type="EMBL" id="AJ605824">
    <property type="protein sequence ID" value="CAE54134.1"/>
    <property type="molecule type" value="Genomic_DNA"/>
</dbReference>
<dbReference type="EMBL" id="AJ605839">
    <property type="protein sequence ID" value="CAE54149.1"/>
    <property type="molecule type" value="Genomic_DNA"/>
</dbReference>
<evidence type="ECO:0000313" key="9">
    <source>
        <dbReference type="EMBL" id="CAE54135.1"/>
    </source>
</evidence>
<evidence type="ECO:0000313" key="28">
    <source>
        <dbReference type="EMBL" id="CAE54179.1"/>
    </source>
</evidence>
<sequence>LYLEASLSVFVSEIIVIMVHLVVDKEDYDSQMEAAGEKLVVIDFFATWCGPCKQIAPFIEKLEQENSGNVVFLKVDVDENEELAQTFNVSCMPTFILLKNRNKVDEFSGANQEKLREMVDKHKYIP</sequence>
<dbReference type="PRINTS" id="PR00421">
    <property type="entry name" value="THIOREDOXIN"/>
</dbReference>
<evidence type="ECO:0000313" key="4">
    <source>
        <dbReference type="EMBL" id="CAE54128.1"/>
    </source>
</evidence>
<name>Q685X9_MESGB</name>
<dbReference type="EMBL" id="AJ605871">
    <property type="protein sequence ID" value="CAE54181.1"/>
    <property type="molecule type" value="Genomic_DNA"/>
</dbReference>
<evidence type="ECO:0000313" key="23">
    <source>
        <dbReference type="EMBL" id="CAE54161.1"/>
    </source>
</evidence>
<dbReference type="EMBL" id="AJ605829">
    <property type="protein sequence ID" value="CAE54139.1"/>
    <property type="molecule type" value="Genomic_DNA"/>
</dbReference>
<dbReference type="EMBL" id="AJ605828">
    <property type="protein sequence ID" value="CAE54138.1"/>
    <property type="molecule type" value="Genomic_DNA"/>
</dbReference>
<dbReference type="FunFam" id="3.40.30.10:FF:000245">
    <property type="entry name" value="Thioredoxin"/>
    <property type="match status" value="1"/>
</dbReference>
<dbReference type="EMBL" id="AJ605817">
    <property type="protein sequence ID" value="CAE54127.1"/>
    <property type="molecule type" value="Genomic_DNA"/>
</dbReference>
<dbReference type="EMBL" id="AJ605820">
    <property type="protein sequence ID" value="CAE54130.1"/>
    <property type="molecule type" value="Genomic_DNA"/>
</dbReference>
<reference evidence="4" key="1">
    <citation type="journal article" date="2004" name="Evolution">
        <title>Rates of molecular evolution in nuclear genes of east Mediterranean scorpions.</title>
        <authorList>
            <person name="Gantenbein B."/>
            <person name="Keightley P.D."/>
        </authorList>
    </citation>
    <scope>NUCLEOTIDE SEQUENCE</scope>
    <source>
        <strain evidence="3">MgiB1a</strain>
        <strain evidence="4">MgiB2a</strain>
        <strain evidence="5">MgiCA1a</strain>
        <strain evidence="6">MgiCA1b</strain>
        <strain evidence="7">MgiCA2a</strain>
        <strain evidence="8">MgiCA2b</strain>
        <strain evidence="9">MgiCR1a</strain>
        <strain evidence="10">MgiCR2c</strain>
        <strain evidence="11">MgiCR2d</strain>
        <strain evidence="12">MgiCR2e</strain>
        <strain evidence="13">MgiCR3a</strain>
        <strain evidence="14">MgiCR7a</strain>
        <strain evidence="15">MgiCR8a</strain>
        <strain evidence="16">MgiCR9a</strain>
        <strain evidence="17">MgiFO1a</strain>
        <strain evidence="18">MgiGA1a</strain>
        <strain evidence="19">MgiIK1a</strain>
        <strain evidence="20">MgiLE1a</strain>
        <strain evidence="21">MgiLE2a</strain>
        <strain evidence="22">MgiME1a</strain>
        <strain evidence="23">MgiP1a</strain>
        <strain evidence="24">MgiP1b</strain>
        <strain evidence="25">MgiP1c</strain>
        <strain evidence="26">MgiP1d</strain>
        <strain evidence="27">MgiSAM2a</strain>
        <strain evidence="28">MgiWA2a</strain>
        <strain evidence="29">MgiWA3a</strain>
        <strain evidence="30">MgiWA3b</strain>
    </source>
</reference>
<feature type="non-terminal residue" evidence="4">
    <location>
        <position position="1"/>
    </location>
</feature>
<evidence type="ECO:0000313" key="15">
    <source>
        <dbReference type="EMBL" id="CAE54147.1"/>
    </source>
</evidence>
<evidence type="ECO:0000259" key="2">
    <source>
        <dbReference type="PROSITE" id="PS51352"/>
    </source>
</evidence>
<evidence type="ECO:0000313" key="19">
    <source>
        <dbReference type="EMBL" id="CAE54151.1"/>
    </source>
</evidence>
<evidence type="ECO:0000313" key="13">
    <source>
        <dbReference type="EMBL" id="CAE54141.1"/>
    </source>
</evidence>
<dbReference type="Gene3D" id="3.40.30.10">
    <property type="entry name" value="Glutaredoxin"/>
    <property type="match status" value="1"/>
</dbReference>
<feature type="domain" description="Thioredoxin" evidence="2">
    <location>
        <begin position="1"/>
        <end position="124"/>
    </location>
</feature>
<evidence type="ECO:0000313" key="8">
    <source>
        <dbReference type="EMBL" id="CAE54134.1"/>
    </source>
</evidence>
<evidence type="ECO:0000313" key="18">
    <source>
        <dbReference type="EMBL" id="CAE54150.1"/>
    </source>
</evidence>
<dbReference type="PROSITE" id="PS00194">
    <property type="entry name" value="THIOREDOXIN_1"/>
    <property type="match status" value="1"/>
</dbReference>
<gene>
    <name evidence="4" type="primary">trxt</name>
</gene>
<feature type="non-terminal residue" evidence="4">
    <location>
        <position position="126"/>
    </location>
</feature>
<dbReference type="EMBL" id="AJ605849">
    <property type="protein sequence ID" value="CAE54159.1"/>
    <property type="molecule type" value="Genomic_DNA"/>
</dbReference>
<evidence type="ECO:0000313" key="29">
    <source>
        <dbReference type="EMBL" id="CAE54180.1"/>
    </source>
</evidence>
<dbReference type="EMBL" id="AJ605850">
    <property type="protein sequence ID" value="CAE54160.1"/>
    <property type="molecule type" value="Genomic_DNA"/>
</dbReference>
<dbReference type="SUPFAM" id="SSF52833">
    <property type="entry name" value="Thioredoxin-like"/>
    <property type="match status" value="1"/>
</dbReference>
<evidence type="ECO:0000313" key="6">
    <source>
        <dbReference type="EMBL" id="CAE54131.1"/>
    </source>
</evidence>
<dbReference type="EMBL" id="AJ605841">
    <property type="protein sequence ID" value="CAE54151.1"/>
    <property type="molecule type" value="Genomic_DNA"/>
</dbReference>
<dbReference type="GO" id="GO:0015035">
    <property type="term" value="F:protein-disulfide reductase activity"/>
    <property type="evidence" value="ECO:0007669"/>
    <property type="project" value="InterPro"/>
</dbReference>
<dbReference type="EMBL" id="AJ605831">
    <property type="protein sequence ID" value="CAE54141.1"/>
    <property type="molecule type" value="Genomic_DNA"/>
</dbReference>
<dbReference type="CDD" id="cd02947">
    <property type="entry name" value="TRX_family"/>
    <property type="match status" value="1"/>
</dbReference>
<evidence type="ECO:0000313" key="7">
    <source>
        <dbReference type="EMBL" id="CAE54133.1"/>
    </source>
</evidence>
<dbReference type="EMBL" id="AJ605840">
    <property type="protein sequence ID" value="CAE54150.1"/>
    <property type="molecule type" value="Genomic_DNA"/>
</dbReference>
<dbReference type="PANTHER" id="PTHR46115">
    <property type="entry name" value="THIOREDOXIN-LIKE PROTEIN 1"/>
    <property type="match status" value="1"/>
</dbReference>
<evidence type="ECO:0000313" key="17">
    <source>
        <dbReference type="EMBL" id="CAE54149.1"/>
    </source>
</evidence>
<dbReference type="EMBL" id="AJ605838">
    <property type="protein sequence ID" value="CAE54148.1"/>
    <property type="molecule type" value="Genomic_DNA"/>
</dbReference>
<evidence type="ECO:0000313" key="14">
    <source>
        <dbReference type="EMBL" id="CAE54146.1"/>
    </source>
</evidence>
<organism evidence="4">
    <name type="scientific">Mesobuthus gibbosus</name>
    <name type="common">Mediterranean checkered scorpion</name>
    <name type="synonym">Buthus gibbosus</name>
    <dbReference type="NCBI Taxonomy" id="123226"/>
    <lineage>
        <taxon>Eukaryota</taxon>
        <taxon>Metazoa</taxon>
        <taxon>Ecdysozoa</taxon>
        <taxon>Arthropoda</taxon>
        <taxon>Chelicerata</taxon>
        <taxon>Arachnida</taxon>
        <taxon>Scorpiones</taxon>
        <taxon>Buthida</taxon>
        <taxon>Buthoidea</taxon>
        <taxon>Buthidae</taxon>
        <taxon>Mesobuthus</taxon>
    </lineage>
</organism>
<dbReference type="InterPro" id="IPR005746">
    <property type="entry name" value="Thioredoxin"/>
</dbReference>
<dbReference type="InterPro" id="IPR013766">
    <property type="entry name" value="Thioredoxin_domain"/>
</dbReference>
<dbReference type="EMBL" id="AJ605836">
    <property type="protein sequence ID" value="CAE54146.1"/>
    <property type="molecule type" value="Genomic_DNA"/>
</dbReference>
<dbReference type="InterPro" id="IPR017937">
    <property type="entry name" value="Thioredoxin_CS"/>
</dbReference>
<dbReference type="Pfam" id="PF00085">
    <property type="entry name" value="Thioredoxin"/>
    <property type="match status" value="1"/>
</dbReference>